<evidence type="ECO:0000256" key="1">
    <source>
        <dbReference type="SAM" id="Phobius"/>
    </source>
</evidence>
<evidence type="ECO:0000313" key="2">
    <source>
        <dbReference type="EMBL" id="KAA6353828.1"/>
    </source>
</evidence>
<comment type="caution">
    <text evidence="2">The sequence shown here is derived from an EMBL/GenBank/DDBJ whole genome shotgun (WGS) entry which is preliminary data.</text>
</comment>
<sequence length="60" mass="6691">MADFGQPYLGINSFASVLIMTLLNCCYVVLDYSAVEIGLNYGVFRLEEFKDGVKGEYVDV</sequence>
<organism evidence="2 3">
    <name type="scientific">Streblomastix strix</name>
    <dbReference type="NCBI Taxonomy" id="222440"/>
    <lineage>
        <taxon>Eukaryota</taxon>
        <taxon>Metamonada</taxon>
        <taxon>Preaxostyla</taxon>
        <taxon>Oxymonadida</taxon>
        <taxon>Streblomastigidae</taxon>
        <taxon>Streblomastix</taxon>
    </lineage>
</organism>
<gene>
    <name evidence="2" type="ORF">EZS28_050645</name>
</gene>
<proteinExistence type="predicted"/>
<keyword evidence="1" id="KW-1133">Transmembrane helix</keyword>
<dbReference type="EMBL" id="SNRW01037363">
    <property type="protein sequence ID" value="KAA6353828.1"/>
    <property type="molecule type" value="Genomic_DNA"/>
</dbReference>
<feature type="transmembrane region" description="Helical" evidence="1">
    <location>
        <begin position="6"/>
        <end position="30"/>
    </location>
</feature>
<dbReference type="AlphaFoldDB" id="A0A5J4T6M3"/>
<keyword evidence="1" id="KW-0812">Transmembrane</keyword>
<protein>
    <submittedName>
        <fullName evidence="2">Uncharacterized protein</fullName>
    </submittedName>
</protein>
<reference evidence="2 3" key="1">
    <citation type="submission" date="2019-03" db="EMBL/GenBank/DDBJ databases">
        <title>Single cell metagenomics reveals metabolic interactions within the superorganism composed of flagellate Streblomastix strix and complex community of Bacteroidetes bacteria on its surface.</title>
        <authorList>
            <person name="Treitli S.C."/>
            <person name="Kolisko M."/>
            <person name="Husnik F."/>
            <person name="Keeling P."/>
            <person name="Hampl V."/>
        </authorList>
    </citation>
    <scope>NUCLEOTIDE SEQUENCE [LARGE SCALE GENOMIC DNA]</scope>
    <source>
        <strain evidence="2">ST1C</strain>
    </source>
</reference>
<keyword evidence="1" id="KW-0472">Membrane</keyword>
<evidence type="ECO:0000313" key="3">
    <source>
        <dbReference type="Proteomes" id="UP000324800"/>
    </source>
</evidence>
<feature type="non-terminal residue" evidence="2">
    <location>
        <position position="60"/>
    </location>
</feature>
<accession>A0A5J4T6M3</accession>
<dbReference type="Proteomes" id="UP000324800">
    <property type="component" value="Unassembled WGS sequence"/>
</dbReference>
<name>A0A5J4T6M3_9EUKA</name>